<dbReference type="PANTHER" id="PTHR43397">
    <property type="entry name" value="ERGOTHIONEINE BIOSYNTHESIS PROTEIN 1"/>
    <property type="match status" value="1"/>
</dbReference>
<dbReference type="InterPro" id="IPR005532">
    <property type="entry name" value="SUMF_dom"/>
</dbReference>
<feature type="domain" description="DinB-like" evidence="10">
    <location>
        <begin position="307"/>
        <end position="429"/>
    </location>
</feature>
<dbReference type="Proteomes" id="UP001140453">
    <property type="component" value="Unassembled WGS sequence"/>
</dbReference>
<dbReference type="InterPro" id="IPR042095">
    <property type="entry name" value="SUMF_sf"/>
</dbReference>
<evidence type="ECO:0000259" key="10">
    <source>
        <dbReference type="Pfam" id="PF12867"/>
    </source>
</evidence>
<evidence type="ECO:0000259" key="8">
    <source>
        <dbReference type="Pfam" id="PF03781"/>
    </source>
</evidence>
<reference evidence="11" key="1">
    <citation type="submission" date="2022-10" db="EMBL/GenBank/DDBJ databases">
        <title>Tapping the CABI collections for fungal endophytes: first genome assemblies for Collariella, Neodidymelliopsis, Ascochyta clinopodiicola, Didymella pomorum, Didymosphaeria variabile, Neocosmospora piperis and Neocucurbitaria cava.</title>
        <authorList>
            <person name="Hill R."/>
        </authorList>
    </citation>
    <scope>NUCLEOTIDE SEQUENCE</scope>
    <source>
        <strain evidence="11">IMI 355082</strain>
    </source>
</reference>
<dbReference type="Gene3D" id="3.90.1580.10">
    <property type="entry name" value="paralog of FGE (formylglycine-generating enzyme)"/>
    <property type="match status" value="1"/>
</dbReference>
<name>A0A9W8YPT3_9PEZI</name>
<dbReference type="GO" id="GO:0008168">
    <property type="term" value="F:methyltransferase activity"/>
    <property type="evidence" value="ECO:0007669"/>
    <property type="project" value="UniProtKB-KW"/>
</dbReference>
<gene>
    <name evidence="11" type="ORF">N0V93_007300</name>
</gene>
<evidence type="ECO:0000256" key="6">
    <source>
        <dbReference type="ARBA" id="ARBA00037882"/>
    </source>
</evidence>
<feature type="region of interest" description="Disordered" evidence="7">
    <location>
        <begin position="658"/>
        <end position="680"/>
    </location>
</feature>
<keyword evidence="4" id="KW-0560">Oxidoreductase</keyword>
<comment type="caution">
    <text evidence="11">The sequence shown here is derived from an EMBL/GenBank/DDBJ whole genome shotgun (WGS) entry which is preliminary data.</text>
</comment>
<keyword evidence="1" id="KW-0489">Methyltransferase</keyword>
<evidence type="ECO:0000256" key="1">
    <source>
        <dbReference type="ARBA" id="ARBA00022603"/>
    </source>
</evidence>
<evidence type="ECO:0000256" key="5">
    <source>
        <dbReference type="ARBA" id="ARBA00023004"/>
    </source>
</evidence>
<sequence>MSVPVPNPDIIDIRSAAVEFNLKEDIYAHFKPKHGPRKMPTLLLYNERGLQLFEKITYLDEYYLTNDEIKVLEDSASSIAQRIPQGAMVIELGSGNLRKPSNLRRKKCVLSLGSSIGNFHRDEASDFLRGFASVLGPGDAMLVGLDSCVDPVKVFHAYNDREGITHEFVLNGLVNANQILGEEVFKLEDWKVIGEYVYDEEGGRHQAFYSPVRDVVVFGETVQAHERIQVEQSLKYSKPGATKLWNTANLKEVDQWVLGEEYGLHMLVKPKMPFSLIPAAYASSALPTLEDWEGLWTSWDTVTRGMIPQEELLDKPIKLRNACIFYLGHTPTFLDIQLNKTTKEPPTEPKSYVSIFERGIDPDVDNPEHCHSHSLIPDEWPPVDEILEYQERVRRRLREQYKNGGDAIPRHVARAIWVSFEHEVMHLETLLYMLLQSDKTLPPPIAMAPDFEAMAQKAQAARVDNEWFDIPAQNITVGMDDPENETDNSRYFGWDNEKPRRQAKIHAFQAKGRPITNEEYARYLHATNATQIPASWAQVNSVKADQQVLNGNAVQANGHGNGGVLGTNGHGHTNGHLNENTSLPASFLDGKTVRTVYGLVPLKLALDWPIWASYNELAGCASWMGGRIPTYEEARSVYEHVIHLKKAEAERKLGKTVPAVNGHLSNNGVQETPPSRATDDVVDGERSELFVDLDGSNVGFQHWHPVPVTAHGNKLSGQGGMGGVWEWTSSPLRKWDGFEPMALYPAYTADFFDEKHNITLGGSWATHPRIAGRQSFVNWYQRNYLYAWNGARLVRDVQ</sequence>
<organism evidence="11 12">
    <name type="scientific">Gnomoniopsis smithogilvyi</name>
    <dbReference type="NCBI Taxonomy" id="1191159"/>
    <lineage>
        <taxon>Eukaryota</taxon>
        <taxon>Fungi</taxon>
        <taxon>Dikarya</taxon>
        <taxon>Ascomycota</taxon>
        <taxon>Pezizomycotina</taxon>
        <taxon>Sordariomycetes</taxon>
        <taxon>Sordariomycetidae</taxon>
        <taxon>Diaporthales</taxon>
        <taxon>Gnomoniaceae</taxon>
        <taxon>Gnomoniopsis</taxon>
    </lineage>
</organism>
<keyword evidence="12" id="KW-1185">Reference proteome</keyword>
<dbReference type="InterPro" id="IPR051128">
    <property type="entry name" value="EgtD_Methyltrsf_superfamily"/>
</dbReference>
<dbReference type="InterPro" id="IPR019257">
    <property type="entry name" value="MeTrfase_dom"/>
</dbReference>
<feature type="domain" description="Sulfatase-modifying factor enzyme-like" evidence="8">
    <location>
        <begin position="492"/>
        <end position="633"/>
    </location>
</feature>
<dbReference type="EMBL" id="JAPEVB010000004">
    <property type="protein sequence ID" value="KAJ4389828.1"/>
    <property type="molecule type" value="Genomic_DNA"/>
</dbReference>
<dbReference type="InterPro" id="IPR016187">
    <property type="entry name" value="CTDL_fold"/>
</dbReference>
<evidence type="ECO:0000313" key="11">
    <source>
        <dbReference type="EMBL" id="KAJ4389828.1"/>
    </source>
</evidence>
<feature type="compositionally biased region" description="Polar residues" evidence="7">
    <location>
        <begin position="663"/>
        <end position="675"/>
    </location>
</feature>
<dbReference type="InterPro" id="IPR029063">
    <property type="entry name" value="SAM-dependent_MTases_sf"/>
</dbReference>
<dbReference type="InterPro" id="IPR024775">
    <property type="entry name" value="DinB-like"/>
</dbReference>
<comment type="pathway">
    <text evidence="6">Amino-acid biosynthesis; ergothioneine biosynthesis.</text>
</comment>
<feature type="domain" description="Histidine-specific methyltransferase SAM-dependent" evidence="9">
    <location>
        <begin position="34"/>
        <end position="101"/>
    </location>
</feature>
<dbReference type="Pfam" id="PF12867">
    <property type="entry name" value="DinB_2"/>
    <property type="match status" value="1"/>
</dbReference>
<keyword evidence="3" id="KW-0949">S-adenosyl-L-methionine</keyword>
<feature type="domain" description="Histidine-specific methyltransferase SAM-dependent" evidence="9">
    <location>
        <begin position="103"/>
        <end position="264"/>
    </location>
</feature>
<dbReference type="PANTHER" id="PTHR43397:SF1">
    <property type="entry name" value="ERGOTHIONEINE BIOSYNTHESIS PROTEIN 1"/>
    <property type="match status" value="1"/>
</dbReference>
<dbReference type="Pfam" id="PF03781">
    <property type="entry name" value="FGE-sulfatase"/>
    <property type="match status" value="2"/>
</dbReference>
<protein>
    <submittedName>
        <fullName evidence="11">Uncharacterized protein</fullName>
    </submittedName>
</protein>
<proteinExistence type="predicted"/>
<evidence type="ECO:0000259" key="9">
    <source>
        <dbReference type="Pfam" id="PF10017"/>
    </source>
</evidence>
<keyword evidence="5" id="KW-0408">Iron</keyword>
<dbReference type="Gene3D" id="3.40.50.150">
    <property type="entry name" value="Vaccinia Virus protein VP39"/>
    <property type="match status" value="2"/>
</dbReference>
<accession>A0A9W8YPT3</accession>
<dbReference type="OrthoDB" id="659at2759"/>
<dbReference type="SUPFAM" id="SSF56436">
    <property type="entry name" value="C-type lectin-like"/>
    <property type="match status" value="1"/>
</dbReference>
<evidence type="ECO:0000256" key="3">
    <source>
        <dbReference type="ARBA" id="ARBA00022691"/>
    </source>
</evidence>
<evidence type="ECO:0000256" key="2">
    <source>
        <dbReference type="ARBA" id="ARBA00022679"/>
    </source>
</evidence>
<evidence type="ECO:0000313" key="12">
    <source>
        <dbReference type="Proteomes" id="UP001140453"/>
    </source>
</evidence>
<dbReference type="AlphaFoldDB" id="A0A9W8YPT3"/>
<evidence type="ECO:0000256" key="4">
    <source>
        <dbReference type="ARBA" id="ARBA00023002"/>
    </source>
</evidence>
<keyword evidence="2" id="KW-0808">Transferase</keyword>
<feature type="domain" description="Sulfatase-modifying factor enzyme-like" evidence="8">
    <location>
        <begin position="697"/>
        <end position="795"/>
    </location>
</feature>
<evidence type="ECO:0000256" key="7">
    <source>
        <dbReference type="SAM" id="MobiDB-lite"/>
    </source>
</evidence>
<dbReference type="GO" id="GO:0032259">
    <property type="term" value="P:methylation"/>
    <property type="evidence" value="ECO:0007669"/>
    <property type="project" value="UniProtKB-KW"/>
</dbReference>
<dbReference type="Pfam" id="PF10017">
    <property type="entry name" value="Methyltransf_33"/>
    <property type="match status" value="2"/>
</dbReference>